<gene>
    <name evidence="1" type="ORF">DN069_32860</name>
</gene>
<reference evidence="1 2" key="1">
    <citation type="submission" date="2018-06" db="EMBL/GenBank/DDBJ databases">
        <title>Streptacidiphilus pinicola sp. nov., isolated from pine grove soil.</title>
        <authorList>
            <person name="Roh S.G."/>
            <person name="Park S."/>
            <person name="Kim M.-K."/>
            <person name="Yun B.-R."/>
            <person name="Park J."/>
            <person name="Kim M.J."/>
            <person name="Kim Y.S."/>
            <person name="Kim S.B."/>
        </authorList>
    </citation>
    <scope>NUCLEOTIDE SEQUENCE [LARGE SCALE GENOMIC DNA]</scope>
    <source>
        <strain evidence="1 2">MMS16-CNU450</strain>
    </source>
</reference>
<keyword evidence="2" id="KW-1185">Reference proteome</keyword>
<dbReference type="Proteomes" id="UP000248889">
    <property type="component" value="Unassembled WGS sequence"/>
</dbReference>
<evidence type="ECO:0000313" key="2">
    <source>
        <dbReference type="Proteomes" id="UP000248889"/>
    </source>
</evidence>
<proteinExistence type="predicted"/>
<comment type="caution">
    <text evidence="1">The sequence shown here is derived from an EMBL/GenBank/DDBJ whole genome shotgun (WGS) entry which is preliminary data.</text>
</comment>
<sequence>MGLFGAADAATAATASHAKTTPAAATARAAAPRYVVTDCGHAQVEPGTIVLACADYGLGLKGLHWTSWTPQLASASGTAWWKDCIPNCASGHILNGPVVVELYGSAAVKGHPGEYRYTRVTITYLGARPAVYVKNCSGKIVPTYPVTWNQSVN</sequence>
<protein>
    <submittedName>
        <fullName evidence="1">Uncharacterized protein</fullName>
    </submittedName>
</protein>
<evidence type="ECO:0000313" key="1">
    <source>
        <dbReference type="EMBL" id="RAG81436.1"/>
    </source>
</evidence>
<organism evidence="1 2">
    <name type="scientific">Streptacidiphilus pinicola</name>
    <dbReference type="NCBI Taxonomy" id="2219663"/>
    <lineage>
        <taxon>Bacteria</taxon>
        <taxon>Bacillati</taxon>
        <taxon>Actinomycetota</taxon>
        <taxon>Actinomycetes</taxon>
        <taxon>Kitasatosporales</taxon>
        <taxon>Streptomycetaceae</taxon>
        <taxon>Streptacidiphilus</taxon>
    </lineage>
</organism>
<accession>A0A2X0IV05</accession>
<dbReference type="EMBL" id="QKYN01000160">
    <property type="protein sequence ID" value="RAG81436.1"/>
    <property type="molecule type" value="Genomic_DNA"/>
</dbReference>
<dbReference type="AlphaFoldDB" id="A0A2X0IV05"/>
<name>A0A2X0IV05_9ACTN</name>